<evidence type="ECO:0000313" key="2">
    <source>
        <dbReference type="Proteomes" id="UP000712281"/>
    </source>
</evidence>
<sequence length="112" mass="12701">MYLTLLPVSESEGIAKSSLLLADFNIVLSSHLLITIIFSHRTLFALKVVKKDEDVKVIEVVGDDDWLSPPPKIIFKGGVGLHHVAVLEYWYHQNYQQCSWLKHSFGLLWPVG</sequence>
<dbReference type="EMBL" id="QGKW02002228">
    <property type="protein sequence ID" value="KAF2537479.1"/>
    <property type="molecule type" value="Genomic_DNA"/>
</dbReference>
<evidence type="ECO:0000313" key="1">
    <source>
        <dbReference type="EMBL" id="KAF2537479.1"/>
    </source>
</evidence>
<dbReference type="AlphaFoldDB" id="A0A8S9FWR7"/>
<proteinExistence type="predicted"/>
<dbReference type="Proteomes" id="UP000712281">
    <property type="component" value="Unassembled WGS sequence"/>
</dbReference>
<protein>
    <submittedName>
        <fullName evidence="1">Uncharacterized protein</fullName>
    </submittedName>
</protein>
<organism evidence="1 2">
    <name type="scientific">Brassica cretica</name>
    <name type="common">Mustard</name>
    <dbReference type="NCBI Taxonomy" id="69181"/>
    <lineage>
        <taxon>Eukaryota</taxon>
        <taxon>Viridiplantae</taxon>
        <taxon>Streptophyta</taxon>
        <taxon>Embryophyta</taxon>
        <taxon>Tracheophyta</taxon>
        <taxon>Spermatophyta</taxon>
        <taxon>Magnoliopsida</taxon>
        <taxon>eudicotyledons</taxon>
        <taxon>Gunneridae</taxon>
        <taxon>Pentapetalae</taxon>
        <taxon>rosids</taxon>
        <taxon>malvids</taxon>
        <taxon>Brassicales</taxon>
        <taxon>Brassicaceae</taxon>
        <taxon>Brassiceae</taxon>
        <taxon>Brassica</taxon>
    </lineage>
</organism>
<comment type="caution">
    <text evidence="1">The sequence shown here is derived from an EMBL/GenBank/DDBJ whole genome shotgun (WGS) entry which is preliminary data.</text>
</comment>
<name>A0A8S9FWR7_BRACR</name>
<reference evidence="1" key="1">
    <citation type="submission" date="2019-12" db="EMBL/GenBank/DDBJ databases">
        <title>Genome sequencing and annotation of Brassica cretica.</title>
        <authorList>
            <person name="Studholme D.J."/>
            <person name="Sarris P.F."/>
        </authorList>
    </citation>
    <scope>NUCLEOTIDE SEQUENCE</scope>
    <source>
        <strain evidence="1">PFS-001/15</strain>
        <tissue evidence="1">Leaf</tissue>
    </source>
</reference>
<gene>
    <name evidence="1" type="ORF">F2Q68_00020476</name>
</gene>
<accession>A0A8S9FWR7</accession>